<protein>
    <recommendedName>
        <fullName evidence="2">DUF7729 domain-containing protein</fullName>
    </recommendedName>
</protein>
<evidence type="ECO:0000313" key="3">
    <source>
        <dbReference type="EMBL" id="TRM63225.1"/>
    </source>
</evidence>
<keyword evidence="1" id="KW-0732">Signal</keyword>
<proteinExistence type="predicted"/>
<name>A0A550CEJ5_9AGAR</name>
<dbReference type="EMBL" id="VDMD01000010">
    <property type="protein sequence ID" value="TRM63225.1"/>
    <property type="molecule type" value="Genomic_DNA"/>
</dbReference>
<dbReference type="Proteomes" id="UP000320762">
    <property type="component" value="Unassembled WGS sequence"/>
</dbReference>
<evidence type="ECO:0000259" key="2">
    <source>
        <dbReference type="Pfam" id="PF24855"/>
    </source>
</evidence>
<feature type="signal peptide" evidence="1">
    <location>
        <begin position="1"/>
        <end position="17"/>
    </location>
</feature>
<dbReference type="AlphaFoldDB" id="A0A550CEJ5"/>
<dbReference type="InterPro" id="IPR056146">
    <property type="entry name" value="DUF7729"/>
</dbReference>
<evidence type="ECO:0000256" key="1">
    <source>
        <dbReference type="SAM" id="SignalP"/>
    </source>
</evidence>
<keyword evidence="4" id="KW-1185">Reference proteome</keyword>
<sequence length="292" mass="29644">MMKSLAILALLSSAAWAQSSASQTASAGSSLPTDDASKSCRKFLKSLDSDSTLSDCIAPLISASAAFAPGGSGSSGQVQDTLETLCKADGCDASTVQGKLADFYAACSDELTSGNEGVIEVYDAMYAISPLKTAMCSKGDNGDYCMLSMSKYADSDDVQAAQQALSSESSAANGTAFSAYNIPFLFLTGSVDSNYLCTTCTRNILAAYIDYESDSPYAPGLSASQLISGQMDLYSGVVGQCGSSFLSGAVQAAGGLKDDSPFSGNGASHAVSDDVRGLSALALAASALVLVL</sequence>
<reference evidence="3 4" key="1">
    <citation type="journal article" date="2019" name="New Phytol.">
        <title>Comparative genomics reveals unique wood-decay strategies and fruiting body development in the Schizophyllaceae.</title>
        <authorList>
            <person name="Almasi E."/>
            <person name="Sahu N."/>
            <person name="Krizsan K."/>
            <person name="Balint B."/>
            <person name="Kovacs G.M."/>
            <person name="Kiss B."/>
            <person name="Cseklye J."/>
            <person name="Drula E."/>
            <person name="Henrissat B."/>
            <person name="Nagy I."/>
            <person name="Chovatia M."/>
            <person name="Adam C."/>
            <person name="LaButti K."/>
            <person name="Lipzen A."/>
            <person name="Riley R."/>
            <person name="Grigoriev I.V."/>
            <person name="Nagy L.G."/>
        </authorList>
    </citation>
    <scope>NUCLEOTIDE SEQUENCE [LARGE SCALE GENOMIC DNA]</scope>
    <source>
        <strain evidence="3 4">NL-1724</strain>
    </source>
</reference>
<dbReference type="OrthoDB" id="5588482at2759"/>
<evidence type="ECO:0000313" key="4">
    <source>
        <dbReference type="Proteomes" id="UP000320762"/>
    </source>
</evidence>
<gene>
    <name evidence="3" type="ORF">BD626DRAFT_537138</name>
</gene>
<organism evidence="3 4">
    <name type="scientific">Schizophyllum amplum</name>
    <dbReference type="NCBI Taxonomy" id="97359"/>
    <lineage>
        <taxon>Eukaryota</taxon>
        <taxon>Fungi</taxon>
        <taxon>Dikarya</taxon>
        <taxon>Basidiomycota</taxon>
        <taxon>Agaricomycotina</taxon>
        <taxon>Agaricomycetes</taxon>
        <taxon>Agaricomycetidae</taxon>
        <taxon>Agaricales</taxon>
        <taxon>Schizophyllaceae</taxon>
        <taxon>Schizophyllum</taxon>
    </lineage>
</organism>
<accession>A0A550CEJ5</accession>
<comment type="caution">
    <text evidence="3">The sequence shown here is derived from an EMBL/GenBank/DDBJ whole genome shotgun (WGS) entry which is preliminary data.</text>
</comment>
<dbReference type="Pfam" id="PF24855">
    <property type="entry name" value="DUF7729"/>
    <property type="match status" value="1"/>
</dbReference>
<feature type="domain" description="DUF7729" evidence="2">
    <location>
        <begin position="31"/>
        <end position="215"/>
    </location>
</feature>
<feature type="chain" id="PRO_5021866080" description="DUF7729 domain-containing protein" evidence="1">
    <location>
        <begin position="18"/>
        <end position="292"/>
    </location>
</feature>